<dbReference type="SMART" id="SM00893">
    <property type="entry name" value="ETF"/>
    <property type="match status" value="1"/>
</dbReference>
<feature type="domain" description="4Fe-4S ferredoxin-type" evidence="2">
    <location>
        <begin position="1"/>
        <end position="30"/>
    </location>
</feature>
<dbReference type="InterPro" id="IPR017900">
    <property type="entry name" value="4Fe4S_Fe_S_CS"/>
</dbReference>
<dbReference type="Gene3D" id="3.40.50.620">
    <property type="entry name" value="HUPs"/>
    <property type="match status" value="1"/>
</dbReference>
<dbReference type="EMBL" id="BARW01016750">
    <property type="protein sequence ID" value="GAI94695.1"/>
    <property type="molecule type" value="Genomic_DNA"/>
</dbReference>
<feature type="non-terminal residue" evidence="3">
    <location>
        <position position="249"/>
    </location>
</feature>
<dbReference type="Pfam" id="PF13237">
    <property type="entry name" value="Fer4_10"/>
    <property type="match status" value="1"/>
</dbReference>
<dbReference type="Gene3D" id="3.30.70.20">
    <property type="match status" value="1"/>
</dbReference>
<dbReference type="InterPro" id="IPR014729">
    <property type="entry name" value="Rossmann-like_a/b/a_fold"/>
</dbReference>
<dbReference type="InterPro" id="IPR017896">
    <property type="entry name" value="4Fe4S_Fe-S-bd"/>
</dbReference>
<organism evidence="3">
    <name type="scientific">marine sediment metagenome</name>
    <dbReference type="NCBI Taxonomy" id="412755"/>
    <lineage>
        <taxon>unclassified sequences</taxon>
        <taxon>metagenomes</taxon>
        <taxon>ecological metagenomes</taxon>
    </lineage>
</organism>
<dbReference type="AlphaFoldDB" id="X1U4E0"/>
<dbReference type="GO" id="GO:0033539">
    <property type="term" value="P:fatty acid beta-oxidation using acyl-CoA dehydrogenase"/>
    <property type="evidence" value="ECO:0007669"/>
    <property type="project" value="TreeGrafter"/>
</dbReference>
<dbReference type="PROSITE" id="PS51379">
    <property type="entry name" value="4FE4S_FER_2"/>
    <property type="match status" value="2"/>
</dbReference>
<proteinExistence type="inferred from homology"/>
<sequence length="249" mass="27369">MGIQIDLDRCIGCGDCVPSCPLALIEIIDEKAHINEGCTFCGACQEACEYDAILIEAVTETAAISDSHHGIWVFAEQRDSKLKSVGYELLAKGRQLADTLDTELCAICFGHNIKEVEQLIAYGADKVYLIDNPALANNQEELYTRGLVKLIQQYRPEIVVAGATSLGRSFIPRVAAILRTGLTADCTGLEVDDETRLLLQTRPTFGGNIMATIICQTKRPQMSTVRPRVFKKGIPDNQRKGQIIKEGRI</sequence>
<evidence type="ECO:0000313" key="3">
    <source>
        <dbReference type="EMBL" id="GAI94695.1"/>
    </source>
</evidence>
<gene>
    <name evidence="3" type="ORF">S12H4_29086</name>
</gene>
<dbReference type="PANTHER" id="PTHR43153">
    <property type="entry name" value="ELECTRON TRANSFER FLAVOPROTEIN ALPHA"/>
    <property type="match status" value="1"/>
</dbReference>
<dbReference type="GO" id="GO:0009055">
    <property type="term" value="F:electron transfer activity"/>
    <property type="evidence" value="ECO:0007669"/>
    <property type="project" value="InterPro"/>
</dbReference>
<dbReference type="CDD" id="cd01715">
    <property type="entry name" value="ETF_alpha"/>
    <property type="match status" value="1"/>
</dbReference>
<comment type="similarity">
    <text evidence="1">Belongs to the ETF alpha-subunit/FixB family.</text>
</comment>
<dbReference type="InterPro" id="IPR014730">
    <property type="entry name" value="ETF_a/b_N"/>
</dbReference>
<comment type="caution">
    <text evidence="3">The sequence shown here is derived from an EMBL/GenBank/DDBJ whole genome shotgun (WGS) entry which is preliminary data.</text>
</comment>
<dbReference type="SUPFAM" id="SSF54862">
    <property type="entry name" value="4Fe-4S ferredoxins"/>
    <property type="match status" value="1"/>
</dbReference>
<name>X1U4E0_9ZZZZ</name>
<reference evidence="3" key="1">
    <citation type="journal article" date="2014" name="Front. Microbiol.">
        <title>High frequency of phylogenetically diverse reductive dehalogenase-homologous genes in deep subseafloor sedimentary metagenomes.</title>
        <authorList>
            <person name="Kawai M."/>
            <person name="Futagami T."/>
            <person name="Toyoda A."/>
            <person name="Takaki Y."/>
            <person name="Nishi S."/>
            <person name="Hori S."/>
            <person name="Arai W."/>
            <person name="Tsubouchi T."/>
            <person name="Morono Y."/>
            <person name="Uchiyama I."/>
            <person name="Ito T."/>
            <person name="Fujiyama A."/>
            <person name="Inagaki F."/>
            <person name="Takami H."/>
        </authorList>
    </citation>
    <scope>NUCLEOTIDE SEQUENCE</scope>
    <source>
        <strain evidence="3">Expedition CK06-06</strain>
    </source>
</reference>
<dbReference type="PANTHER" id="PTHR43153:SF1">
    <property type="entry name" value="ELECTRON TRANSFER FLAVOPROTEIN SUBUNIT ALPHA, MITOCHONDRIAL"/>
    <property type="match status" value="1"/>
</dbReference>
<dbReference type="PROSITE" id="PS00198">
    <property type="entry name" value="4FE4S_FER_1"/>
    <property type="match status" value="1"/>
</dbReference>
<protein>
    <recommendedName>
        <fullName evidence="2">4Fe-4S ferredoxin-type domain-containing protein</fullName>
    </recommendedName>
</protein>
<dbReference type="InterPro" id="IPR001308">
    <property type="entry name" value="ETF_a/FixB"/>
</dbReference>
<dbReference type="InterPro" id="IPR033947">
    <property type="entry name" value="ETF_alpha_N"/>
</dbReference>
<feature type="domain" description="4Fe-4S ferredoxin-type" evidence="2">
    <location>
        <begin position="31"/>
        <end position="58"/>
    </location>
</feature>
<evidence type="ECO:0000256" key="1">
    <source>
        <dbReference type="ARBA" id="ARBA00005817"/>
    </source>
</evidence>
<evidence type="ECO:0000259" key="2">
    <source>
        <dbReference type="PROSITE" id="PS51379"/>
    </source>
</evidence>
<dbReference type="GO" id="GO:0050660">
    <property type="term" value="F:flavin adenine dinucleotide binding"/>
    <property type="evidence" value="ECO:0007669"/>
    <property type="project" value="InterPro"/>
</dbReference>
<dbReference type="SUPFAM" id="SSF52402">
    <property type="entry name" value="Adenine nucleotide alpha hydrolases-like"/>
    <property type="match status" value="1"/>
</dbReference>
<accession>X1U4E0</accession>
<dbReference type="Pfam" id="PF01012">
    <property type="entry name" value="ETF"/>
    <property type="match status" value="1"/>
</dbReference>